<evidence type="ECO:0000256" key="2">
    <source>
        <dbReference type="SAM" id="MobiDB-lite"/>
    </source>
</evidence>
<feature type="region of interest" description="Disordered" evidence="2">
    <location>
        <begin position="550"/>
        <end position="572"/>
    </location>
</feature>
<evidence type="ECO:0000313" key="4">
    <source>
        <dbReference type="EnsemblMetazoa" id="PHUM067020-PA"/>
    </source>
</evidence>
<feature type="region of interest" description="Disordered" evidence="2">
    <location>
        <begin position="174"/>
        <end position="213"/>
    </location>
</feature>
<keyword evidence="5" id="KW-1185">Reference proteome</keyword>
<feature type="compositionally biased region" description="Polar residues" evidence="2">
    <location>
        <begin position="616"/>
        <end position="635"/>
    </location>
</feature>
<dbReference type="HOGENOM" id="CLU_281479_0_0_1"/>
<dbReference type="RefSeq" id="XP_002423557.1">
    <property type="nucleotide sequence ID" value="XM_002423512.1"/>
</dbReference>
<feature type="region of interest" description="Disordered" evidence="2">
    <location>
        <begin position="754"/>
        <end position="784"/>
    </location>
</feature>
<feature type="compositionally biased region" description="Polar residues" evidence="2">
    <location>
        <begin position="1095"/>
        <end position="1113"/>
    </location>
</feature>
<dbReference type="STRING" id="121224.E0VBR3"/>
<dbReference type="PANTHER" id="PTHR13037">
    <property type="entry name" value="FORMIN"/>
    <property type="match status" value="1"/>
</dbReference>
<dbReference type="EnsemblMetazoa" id="PHUM067020-RA">
    <property type="protein sequence ID" value="PHUM067020-PA"/>
    <property type="gene ID" value="PHUM067020"/>
</dbReference>
<sequence length="1113" mass="124073">MIMTRLNVMEDKPEKLKQRFIVETITMTTVTERRIVTESTDSNGQQTEIPEESSKRIGILKGGKYWKNSAEKNNCDKIVNYNDDVSIKTSPLNDDDDDDGDGMSSEENEKIGKVMTLQNPDDDGNNRDVVTSDESLIKQPPETTLMSPESAELTLTFKLGQHMLVSNSLKPNSAMRQLFPGPRFLSPPPPEDIETNDTNKSKQQQPQQQQQQQQFLVTAESLKLFEESKKSKFLSKLNADDSEHGYISITSSSSPSKNDDNFTTNGIHRMIERNTLRRSLVKYSYEYRNKRLSEKKKNENSLEERIRQLTCGIDDDDDDEGGRGGDENSVVETGNDGENSMLSRSSPQGCEEFKEIENNTTSGDVKIINQPEVSTTTTTTTTLTNVPTQLNSSYTSGNSTYKKLTDLFSRKINPPPPSTPTPTPSSSSLTPLPQPIIEDINRNIKNEGSNLHCDLVLNSENINNVYPHNNLRNSFGKNYGPRPPPSTSDTKKQFLSTLAPLTACVNPEESEKFVERCRLIEAGGRIPSFGRDQSEYSLKDVEEGLKDFEQKKLGNQPDVIAETPQNETPNDELALFVQQDSKRMEKIKKRYSASDDKSDDDDDYGFNKRPFVKGVVTSQLTPATDNPQPKQQPSNPRLVCPNNKPSITTATGSTVYTTWPYYSQENCDAKHRQYCTLKQTEESNTYKLYSSSPQQEYRAYAEGSANYAEFKGVGQQRINYVNQQGQQQNIYSTTNTYYRCHPIRFGGYSELSNYQFRHPPHSPPPMRRILPPPQPSPNSSSEDFKLKPKNRVFVNKNTADEYCPAAAAVAAAPPPSSLPPGVDVCNRPKIPDGSNVISSPPEEIMKPPETIFHRTVPGAVHNPCLQMKFSPVNYHQGVIPTASIRFSATCSPHSIVDESNVIIEPHYSTFPNPQNQNTVGVIRVEQGQQMIRVPVPYATGAPVQVHLMAGRIGRCDSPQRPSSPQGAVKIPGQPYNHYFIAKGTQTAQTYSTTAIRPVPPQNSIVERPQTIEPVNKTVDFEKQGKAIAEELQHRQQKLALSRSLSQEANYLTKITPRPPSPNNPIVQQERGVPEGAASSSVQDSQPLPPPPPPKQENSVSTPAGNTIYYTMNV</sequence>
<organism>
    <name type="scientific">Pediculus humanus subsp. corporis</name>
    <name type="common">Body louse</name>
    <dbReference type="NCBI Taxonomy" id="121224"/>
    <lineage>
        <taxon>Eukaryota</taxon>
        <taxon>Metazoa</taxon>
        <taxon>Ecdysozoa</taxon>
        <taxon>Arthropoda</taxon>
        <taxon>Hexapoda</taxon>
        <taxon>Insecta</taxon>
        <taxon>Pterygota</taxon>
        <taxon>Neoptera</taxon>
        <taxon>Paraneoptera</taxon>
        <taxon>Psocodea</taxon>
        <taxon>Troctomorpha</taxon>
        <taxon>Phthiraptera</taxon>
        <taxon>Anoplura</taxon>
        <taxon>Pediculidae</taxon>
        <taxon>Pediculus</taxon>
    </lineage>
</organism>
<feature type="compositionally biased region" description="Low complexity" evidence="2">
    <location>
        <begin position="203"/>
        <end position="213"/>
    </location>
</feature>
<dbReference type="InParanoid" id="E0VBR3"/>
<dbReference type="Proteomes" id="UP000009046">
    <property type="component" value="Unassembled WGS sequence"/>
</dbReference>
<name>E0VBR3_PEDHC</name>
<accession>E0VBR3</accession>
<dbReference type="CTD" id="8231141"/>
<dbReference type="AlphaFoldDB" id="E0VBR3"/>
<dbReference type="VEuPathDB" id="VectorBase:PHUM067020"/>
<feature type="region of interest" description="Disordered" evidence="2">
    <location>
        <begin position="86"/>
        <end position="106"/>
    </location>
</feature>
<dbReference type="PANTHER" id="PTHR13037:SF24">
    <property type="entry name" value="POLYCOMB PROTEIN PCL-RELATED"/>
    <property type="match status" value="1"/>
</dbReference>
<dbReference type="eggNOG" id="ENOG502RZEW">
    <property type="taxonomic scope" value="Eukaryota"/>
</dbReference>
<feature type="region of interest" description="Disordered" evidence="2">
    <location>
        <begin position="587"/>
        <end position="647"/>
    </location>
</feature>
<feature type="compositionally biased region" description="Pro residues" evidence="2">
    <location>
        <begin position="761"/>
        <end position="776"/>
    </location>
</feature>
<feature type="compositionally biased region" description="Polar residues" evidence="2">
    <location>
        <begin position="330"/>
        <end position="346"/>
    </location>
</feature>
<protein>
    <submittedName>
        <fullName evidence="3 4">Uncharacterized protein</fullName>
    </submittedName>
</protein>
<reference evidence="4" key="3">
    <citation type="submission" date="2021-02" db="UniProtKB">
        <authorList>
            <consortium name="EnsemblMetazoa"/>
        </authorList>
    </citation>
    <scope>IDENTIFICATION</scope>
    <source>
        <strain evidence="4">USDA</strain>
    </source>
</reference>
<keyword evidence="1" id="KW-0945">Host-virus interaction</keyword>
<dbReference type="GeneID" id="8231141"/>
<dbReference type="OrthoDB" id="8197931at2759"/>
<proteinExistence type="predicted"/>
<dbReference type="EMBL" id="DS235035">
    <property type="protein sequence ID" value="EEB10819.1"/>
    <property type="molecule type" value="Genomic_DNA"/>
</dbReference>
<dbReference type="KEGG" id="phu:Phum_PHUM067020"/>
<reference evidence="3" key="2">
    <citation type="submission" date="2007-04" db="EMBL/GenBank/DDBJ databases">
        <title>The genome of the human body louse.</title>
        <authorList>
            <consortium name="The Human Body Louse Genome Consortium"/>
            <person name="Kirkness E."/>
            <person name="Walenz B."/>
            <person name="Hass B."/>
            <person name="Bruggner R."/>
            <person name="Strausberg R."/>
        </authorList>
    </citation>
    <scope>NUCLEOTIDE SEQUENCE</scope>
    <source>
        <strain evidence="3">USDA</strain>
    </source>
</reference>
<evidence type="ECO:0000313" key="3">
    <source>
        <dbReference type="EMBL" id="EEB10819.1"/>
    </source>
</evidence>
<feature type="region of interest" description="Disordered" evidence="2">
    <location>
        <begin position="1050"/>
        <end position="1113"/>
    </location>
</feature>
<feature type="compositionally biased region" description="Pro residues" evidence="2">
    <location>
        <begin position="413"/>
        <end position="423"/>
    </location>
</feature>
<feature type="region of interest" description="Disordered" evidence="2">
    <location>
        <begin position="311"/>
        <end position="346"/>
    </location>
</feature>
<feature type="compositionally biased region" description="Acidic residues" evidence="2">
    <location>
        <begin position="93"/>
        <end position="106"/>
    </location>
</feature>
<evidence type="ECO:0000256" key="1">
    <source>
        <dbReference type="ARBA" id="ARBA00022581"/>
    </source>
</evidence>
<gene>
    <name evidence="4" type="primary">8231141</name>
    <name evidence="3" type="ORF">Phum_PHUM067020</name>
</gene>
<feature type="region of interest" description="Disordered" evidence="2">
    <location>
        <begin position="408"/>
        <end position="434"/>
    </location>
</feature>
<dbReference type="EMBL" id="AAZO01000782">
    <property type="status" value="NOT_ANNOTATED_CDS"/>
    <property type="molecule type" value="Genomic_DNA"/>
</dbReference>
<evidence type="ECO:0000313" key="5">
    <source>
        <dbReference type="Proteomes" id="UP000009046"/>
    </source>
</evidence>
<reference evidence="3" key="1">
    <citation type="submission" date="2007-04" db="EMBL/GenBank/DDBJ databases">
        <title>Annotation of Pediculus humanus corporis strain USDA.</title>
        <authorList>
            <person name="Kirkness E."/>
            <person name="Hannick L."/>
            <person name="Hass B."/>
            <person name="Bruggner R."/>
            <person name="Lawson D."/>
            <person name="Bidwell S."/>
            <person name="Joardar V."/>
            <person name="Caler E."/>
            <person name="Walenz B."/>
            <person name="Inman J."/>
            <person name="Schobel S."/>
            <person name="Galinsky K."/>
            <person name="Amedeo P."/>
            <person name="Strausberg R."/>
        </authorList>
    </citation>
    <scope>NUCLEOTIDE SEQUENCE</scope>
    <source>
        <strain evidence="3">USDA</strain>
    </source>
</reference>